<feature type="non-terminal residue" evidence="1">
    <location>
        <position position="60"/>
    </location>
</feature>
<reference evidence="1 2" key="1">
    <citation type="submission" date="2024-05" db="EMBL/GenBank/DDBJ databases">
        <title>Genome sequencing and assembly of Indian major carp, Cirrhinus mrigala (Hamilton, 1822).</title>
        <authorList>
            <person name="Mohindra V."/>
            <person name="Chowdhury L.M."/>
            <person name="Lal K."/>
            <person name="Jena J.K."/>
        </authorList>
    </citation>
    <scope>NUCLEOTIDE SEQUENCE [LARGE SCALE GENOMIC DNA]</scope>
    <source>
        <strain evidence="1">CM1030</strain>
        <tissue evidence="1">Blood</tissue>
    </source>
</reference>
<keyword evidence="2" id="KW-1185">Reference proteome</keyword>
<protein>
    <submittedName>
        <fullName evidence="1">Uncharacterized protein</fullName>
    </submittedName>
</protein>
<dbReference type="EMBL" id="JAMKFB020000258">
    <property type="protein sequence ID" value="KAL0151038.1"/>
    <property type="molecule type" value="Genomic_DNA"/>
</dbReference>
<dbReference type="AlphaFoldDB" id="A0ABD0MSG0"/>
<gene>
    <name evidence="1" type="ORF">M9458_053551</name>
</gene>
<accession>A0ABD0MSG0</accession>
<organism evidence="1 2">
    <name type="scientific">Cirrhinus mrigala</name>
    <name type="common">Mrigala</name>
    <dbReference type="NCBI Taxonomy" id="683832"/>
    <lineage>
        <taxon>Eukaryota</taxon>
        <taxon>Metazoa</taxon>
        <taxon>Chordata</taxon>
        <taxon>Craniata</taxon>
        <taxon>Vertebrata</taxon>
        <taxon>Euteleostomi</taxon>
        <taxon>Actinopterygii</taxon>
        <taxon>Neopterygii</taxon>
        <taxon>Teleostei</taxon>
        <taxon>Ostariophysi</taxon>
        <taxon>Cypriniformes</taxon>
        <taxon>Cyprinidae</taxon>
        <taxon>Labeoninae</taxon>
        <taxon>Labeonini</taxon>
        <taxon>Cirrhinus</taxon>
    </lineage>
</organism>
<sequence length="60" mass="7068">WVSNAENCNNTEYAVAKKKLFEHLGLYKNDFQVTRMWPLIFEDQPAIIYVDLYVTSIIDV</sequence>
<evidence type="ECO:0000313" key="2">
    <source>
        <dbReference type="Proteomes" id="UP001529510"/>
    </source>
</evidence>
<proteinExistence type="predicted"/>
<feature type="non-terminal residue" evidence="1">
    <location>
        <position position="1"/>
    </location>
</feature>
<dbReference type="Proteomes" id="UP001529510">
    <property type="component" value="Unassembled WGS sequence"/>
</dbReference>
<comment type="caution">
    <text evidence="1">The sequence shown here is derived from an EMBL/GenBank/DDBJ whole genome shotgun (WGS) entry which is preliminary data.</text>
</comment>
<name>A0ABD0MSG0_CIRMR</name>
<evidence type="ECO:0000313" key="1">
    <source>
        <dbReference type="EMBL" id="KAL0151038.1"/>
    </source>
</evidence>